<evidence type="ECO:0000313" key="2">
    <source>
        <dbReference type="Proteomes" id="UP000247932"/>
    </source>
</evidence>
<dbReference type="EMBL" id="QGLR01000012">
    <property type="protein sequence ID" value="PXZ06328.1"/>
    <property type="molecule type" value="Genomic_DNA"/>
</dbReference>
<dbReference type="AlphaFoldDB" id="A0A2V4EP88"/>
<accession>A0A2V4EP88</accession>
<comment type="caution">
    <text evidence="1">The sequence shown here is derived from an EMBL/GenBank/DDBJ whole genome shotgun (WGS) entry which is preliminary data.</text>
</comment>
<reference evidence="1 2" key="1">
    <citation type="submission" date="2018-05" db="EMBL/GenBank/DDBJ databases">
        <title>Reference genomes for bee gut microbiota database.</title>
        <authorList>
            <person name="Ellegaard K.M."/>
        </authorList>
    </citation>
    <scope>NUCLEOTIDE SEQUENCE [LARGE SCALE GENOMIC DNA]</scope>
    <source>
        <strain evidence="1 2">ESL0182</strain>
    </source>
</reference>
<gene>
    <name evidence="1" type="ORF">DKK70_10150</name>
</gene>
<evidence type="ECO:0000313" key="1">
    <source>
        <dbReference type="EMBL" id="PXZ06328.1"/>
    </source>
</evidence>
<keyword evidence="2" id="KW-1185">Reference proteome</keyword>
<name>A0A2V4EP88_9GAMM</name>
<organism evidence="1 2">
    <name type="scientific">Gilliamella apicola</name>
    <dbReference type="NCBI Taxonomy" id="1196095"/>
    <lineage>
        <taxon>Bacteria</taxon>
        <taxon>Pseudomonadati</taxon>
        <taxon>Pseudomonadota</taxon>
        <taxon>Gammaproteobacteria</taxon>
        <taxon>Orbales</taxon>
        <taxon>Orbaceae</taxon>
        <taxon>Gilliamella</taxon>
    </lineage>
</organism>
<protein>
    <submittedName>
        <fullName evidence="1">Uncharacterized protein</fullName>
    </submittedName>
</protein>
<proteinExistence type="predicted"/>
<sequence length="202" mass="23575">MTEYKYKEDEKPKTADKSIAKVRFKADYDITDVCMRFGNWSRKNLYLKQNTLLYYHSQPKKLKEVCSDNDAMLINDALLAILSLNIPQSKDIYNTLILYYWGEKQEVTDYIAVDGCVKEEWKRQAQGFHDLPNSKKIARGIREEKLYMVKPLSIVDIAKRFKTNWNAIDKLKKSGEDFLTGYFAAIKSSSGIELEMLKNKFL</sequence>
<dbReference type="Proteomes" id="UP000247932">
    <property type="component" value="Unassembled WGS sequence"/>
</dbReference>
<dbReference type="OrthoDB" id="7065058at2"/>
<dbReference type="RefSeq" id="WP_110433894.1">
    <property type="nucleotide sequence ID" value="NZ_QGLR01000012.1"/>
</dbReference>